<feature type="compositionally biased region" description="Basic and acidic residues" evidence="1">
    <location>
        <begin position="280"/>
        <end position="296"/>
    </location>
</feature>
<feature type="compositionally biased region" description="Basic and acidic residues" evidence="1">
    <location>
        <begin position="168"/>
        <end position="198"/>
    </location>
</feature>
<feature type="compositionally biased region" description="Basic and acidic residues" evidence="1">
    <location>
        <begin position="310"/>
        <end position="327"/>
    </location>
</feature>
<protein>
    <submittedName>
        <fullName evidence="2">Uncharacterized protein</fullName>
    </submittedName>
</protein>
<feature type="compositionally biased region" description="Basic residues" evidence="1">
    <location>
        <begin position="378"/>
        <end position="400"/>
    </location>
</feature>
<name>A0A4S8L0N9_DENBC</name>
<evidence type="ECO:0000256" key="1">
    <source>
        <dbReference type="SAM" id="MobiDB-lite"/>
    </source>
</evidence>
<organism evidence="2 3">
    <name type="scientific">Dendrothele bispora (strain CBS 962.96)</name>
    <dbReference type="NCBI Taxonomy" id="1314807"/>
    <lineage>
        <taxon>Eukaryota</taxon>
        <taxon>Fungi</taxon>
        <taxon>Dikarya</taxon>
        <taxon>Basidiomycota</taxon>
        <taxon>Agaricomycotina</taxon>
        <taxon>Agaricomycetes</taxon>
        <taxon>Agaricomycetidae</taxon>
        <taxon>Agaricales</taxon>
        <taxon>Agaricales incertae sedis</taxon>
        <taxon>Dendrothele</taxon>
    </lineage>
</organism>
<dbReference type="EMBL" id="ML179778">
    <property type="protein sequence ID" value="THU81801.1"/>
    <property type="molecule type" value="Genomic_DNA"/>
</dbReference>
<feature type="compositionally biased region" description="Basic and acidic residues" evidence="1">
    <location>
        <begin position="335"/>
        <end position="353"/>
    </location>
</feature>
<feature type="region of interest" description="Disordered" evidence="1">
    <location>
        <begin position="146"/>
        <end position="402"/>
    </location>
</feature>
<accession>A0A4S8L0N9</accession>
<gene>
    <name evidence="2" type="ORF">K435DRAFT_872937</name>
</gene>
<dbReference type="AlphaFoldDB" id="A0A4S8L0N9"/>
<keyword evidence="3" id="KW-1185">Reference proteome</keyword>
<sequence length="565" mass="64559">MLPDTYIKKYGTVARLFSGGKQEMWRQLNVRLVELAHSVAPRDQRVLQHMTKLQVQMNLAFDGDWENFGRFYVVTHEPRESGYGPPFSTDIFFLSGRGTWQDELMKDPEIQSLLAMRESLETGGRVQTLPRYVLRRVSDRRRGEPFLPPNWNHATSSCRLLTPGRTSGGEDPKKEIRGRTRGRDFTRNERYSYRRDGVGGRGGVAYTLRSRSPRSRSPARASYRPELQHWSVPRSGSPNDRHSHFERIHSAVSGRDDPTRYGSSQSSGSSVRSMHVAPRFVRDSDAAEDSDRRESSPFDPYTSPSYGRGRGRDSWGLRDRQVREGKGRSVLGTPDTERADRDHRWQVYKRDMGIESDDGGNEGEGMGNEEAVLSIRKGGMRKKERKLKESKKKSPKHAARSLRTPLITSAPEVIEIMDTDEEEEIHEKRRAAWEKKFLEGRLLSSDDELPGPASSDDELPSIIGKVEKCEKVQAFIWMKNYQKITTTLKTYNGRFSPSRNKLELGNYGLETNMKLEALTKVIDERTGFEGKQWKKILWADSFKVMDGNVKIAIREAGLVRDDMPV</sequence>
<evidence type="ECO:0000313" key="3">
    <source>
        <dbReference type="Proteomes" id="UP000297245"/>
    </source>
</evidence>
<dbReference type="Proteomes" id="UP000297245">
    <property type="component" value="Unassembled WGS sequence"/>
</dbReference>
<feature type="compositionally biased region" description="Basic and acidic residues" evidence="1">
    <location>
        <begin position="239"/>
        <end position="259"/>
    </location>
</feature>
<feature type="compositionally biased region" description="Low complexity" evidence="1">
    <location>
        <begin position="263"/>
        <end position="273"/>
    </location>
</feature>
<proteinExistence type="predicted"/>
<evidence type="ECO:0000313" key="2">
    <source>
        <dbReference type="EMBL" id="THU81801.1"/>
    </source>
</evidence>
<reference evidence="2 3" key="1">
    <citation type="journal article" date="2019" name="Nat. Ecol. Evol.">
        <title>Megaphylogeny resolves global patterns of mushroom evolution.</title>
        <authorList>
            <person name="Varga T."/>
            <person name="Krizsan K."/>
            <person name="Foldi C."/>
            <person name="Dima B."/>
            <person name="Sanchez-Garcia M."/>
            <person name="Sanchez-Ramirez S."/>
            <person name="Szollosi G.J."/>
            <person name="Szarkandi J.G."/>
            <person name="Papp V."/>
            <person name="Albert L."/>
            <person name="Andreopoulos W."/>
            <person name="Angelini C."/>
            <person name="Antonin V."/>
            <person name="Barry K.W."/>
            <person name="Bougher N.L."/>
            <person name="Buchanan P."/>
            <person name="Buyck B."/>
            <person name="Bense V."/>
            <person name="Catcheside P."/>
            <person name="Chovatia M."/>
            <person name="Cooper J."/>
            <person name="Damon W."/>
            <person name="Desjardin D."/>
            <person name="Finy P."/>
            <person name="Geml J."/>
            <person name="Haridas S."/>
            <person name="Hughes K."/>
            <person name="Justo A."/>
            <person name="Karasinski D."/>
            <person name="Kautmanova I."/>
            <person name="Kiss B."/>
            <person name="Kocsube S."/>
            <person name="Kotiranta H."/>
            <person name="LaButti K.M."/>
            <person name="Lechner B.E."/>
            <person name="Liimatainen K."/>
            <person name="Lipzen A."/>
            <person name="Lukacs Z."/>
            <person name="Mihaltcheva S."/>
            <person name="Morgado L.N."/>
            <person name="Niskanen T."/>
            <person name="Noordeloos M.E."/>
            <person name="Ohm R.A."/>
            <person name="Ortiz-Santana B."/>
            <person name="Ovrebo C."/>
            <person name="Racz N."/>
            <person name="Riley R."/>
            <person name="Savchenko A."/>
            <person name="Shiryaev A."/>
            <person name="Soop K."/>
            <person name="Spirin V."/>
            <person name="Szebenyi C."/>
            <person name="Tomsovsky M."/>
            <person name="Tulloss R.E."/>
            <person name="Uehling J."/>
            <person name="Grigoriev I.V."/>
            <person name="Vagvolgyi C."/>
            <person name="Papp T."/>
            <person name="Martin F.M."/>
            <person name="Miettinen O."/>
            <person name="Hibbett D.S."/>
            <person name="Nagy L.G."/>
        </authorList>
    </citation>
    <scope>NUCLEOTIDE SEQUENCE [LARGE SCALE GENOMIC DNA]</scope>
    <source>
        <strain evidence="2 3">CBS 962.96</strain>
    </source>
</reference>